<dbReference type="PIRSF" id="PIRSF015921">
    <property type="entry name" value="FA_sphinglp_des"/>
    <property type="match status" value="1"/>
</dbReference>
<dbReference type="AlphaFoldDB" id="D8LHU7"/>
<sequence>MMESCLADVQEPPGYLLSVAGVVFASLLAVTLSSWRRDAAKNKARDARALSDEAAAAAKRREAKTYPEVTMDAVHKHCKANDAWVVIGDGVYDVGKWAPHHPGGERNIVDISGRDVTDVFEAFHREPRHRQKLEGFRIGTLVGYTPSPLVQDFRALGQEIEDEGLFEIDPWFFIKRYIVLLPILALGAYIVITYRDCTGIQLCGAGLVGFYWQQLAFLGHDAGHRSHTADRASDDFTAYCLILPLLGIGPQWWIDSHNIHHVVCNDVHCDPDIQHLPFMAISPKFFASLYSVYHDKIMIYDFLGRCLVSVQHLLFYPLMCLSRTFLYVQSIVFVLAKARAKKRVHELLSYVIFFCWNAYLCSHLQGAWPRASYFLVSHAVSGILHVQITLSHFSMDVTEQPQYRNDEEGWVVTQLNTTLDVDCYRWMDWFHGGLQFQTLHHLFPKLPRYNLRTVQSRVAALAEKHGLTYHLYPFLQANIKTYLAMRETARQAWTKPNFKFTDSMLYEGASLVG</sequence>
<feature type="transmembrane region" description="Helical" evidence="12">
    <location>
        <begin position="313"/>
        <end position="335"/>
    </location>
</feature>
<dbReference type="Gene3D" id="3.10.120.10">
    <property type="entry name" value="Cytochrome b5-like heme/steroid binding domain"/>
    <property type="match status" value="1"/>
</dbReference>
<name>D8LHU7_ECTSI</name>
<dbReference type="Pfam" id="PF00487">
    <property type="entry name" value="FA_desaturase"/>
    <property type="match status" value="1"/>
</dbReference>
<dbReference type="GO" id="GO:0046872">
    <property type="term" value="F:metal ion binding"/>
    <property type="evidence" value="ECO:0007669"/>
    <property type="project" value="UniProtKB-KW"/>
</dbReference>
<organism evidence="14 15">
    <name type="scientific">Ectocarpus siliculosus</name>
    <name type="common">Brown alga</name>
    <name type="synonym">Conferva siliculosa</name>
    <dbReference type="NCBI Taxonomy" id="2880"/>
    <lineage>
        <taxon>Eukaryota</taxon>
        <taxon>Sar</taxon>
        <taxon>Stramenopiles</taxon>
        <taxon>Ochrophyta</taxon>
        <taxon>PX clade</taxon>
        <taxon>Phaeophyceae</taxon>
        <taxon>Ectocarpales</taxon>
        <taxon>Ectocarpaceae</taxon>
        <taxon>Ectocarpus</taxon>
    </lineage>
</organism>
<keyword evidence="4" id="KW-0349">Heme</keyword>
<feature type="transmembrane region" description="Helical" evidence="12">
    <location>
        <begin position="177"/>
        <end position="194"/>
    </location>
</feature>
<evidence type="ECO:0000256" key="12">
    <source>
        <dbReference type="SAM" id="Phobius"/>
    </source>
</evidence>
<evidence type="ECO:0000256" key="4">
    <source>
        <dbReference type="ARBA" id="ARBA00022617"/>
    </source>
</evidence>
<comment type="subcellular location">
    <subcellularLocation>
        <location evidence="1">Membrane</location>
        <topology evidence="1">Multi-pass membrane protein</topology>
    </subcellularLocation>
</comment>
<dbReference type="GO" id="GO:0016717">
    <property type="term" value="F:oxidoreductase activity, acting on paired donors, with oxidation of a pair of donors resulting in the reduction of molecular oxygen to two molecules of water"/>
    <property type="evidence" value="ECO:0007669"/>
    <property type="project" value="TreeGrafter"/>
</dbReference>
<evidence type="ECO:0000256" key="11">
    <source>
        <dbReference type="ARBA" id="ARBA00023136"/>
    </source>
</evidence>
<evidence type="ECO:0000256" key="6">
    <source>
        <dbReference type="ARBA" id="ARBA00022723"/>
    </source>
</evidence>
<keyword evidence="15" id="KW-1185">Reference proteome</keyword>
<keyword evidence="10" id="KW-0443">Lipid metabolism</keyword>
<comment type="pathway">
    <text evidence="2">Lipid metabolism.</text>
</comment>
<dbReference type="InParanoid" id="D8LHU7"/>
<evidence type="ECO:0000256" key="10">
    <source>
        <dbReference type="ARBA" id="ARBA00023098"/>
    </source>
</evidence>
<evidence type="ECO:0000259" key="13">
    <source>
        <dbReference type="PROSITE" id="PS50255"/>
    </source>
</evidence>
<dbReference type="GO" id="GO:0016020">
    <property type="term" value="C:membrane"/>
    <property type="evidence" value="ECO:0007669"/>
    <property type="project" value="UniProtKB-SubCell"/>
</dbReference>
<dbReference type="SUPFAM" id="SSF55856">
    <property type="entry name" value="Cytochrome b5-like heme/steroid binding domain"/>
    <property type="match status" value="1"/>
</dbReference>
<proteinExistence type="inferred from homology"/>
<evidence type="ECO:0000256" key="3">
    <source>
        <dbReference type="ARBA" id="ARBA00009295"/>
    </source>
</evidence>
<evidence type="ECO:0000256" key="5">
    <source>
        <dbReference type="ARBA" id="ARBA00022692"/>
    </source>
</evidence>
<keyword evidence="8" id="KW-0560">Oxidoreductase</keyword>
<dbReference type="STRING" id="2880.D8LHU7"/>
<dbReference type="InterPro" id="IPR001199">
    <property type="entry name" value="Cyt_B5-like_heme/steroid-bd"/>
</dbReference>
<dbReference type="SMART" id="SM01117">
    <property type="entry name" value="Cyt-b5"/>
    <property type="match status" value="1"/>
</dbReference>
<accession>D8LHU7</accession>
<dbReference type="EMBL" id="FN649738">
    <property type="protein sequence ID" value="CBN74378.1"/>
    <property type="molecule type" value="Genomic_DNA"/>
</dbReference>
<keyword evidence="9" id="KW-0408">Iron</keyword>
<dbReference type="InterPro" id="IPR012171">
    <property type="entry name" value="Fatty_acid_desaturase"/>
</dbReference>
<keyword evidence="6" id="KW-0479">Metal-binding</keyword>
<evidence type="ECO:0000256" key="7">
    <source>
        <dbReference type="ARBA" id="ARBA00022989"/>
    </source>
</evidence>
<keyword evidence="11 12" id="KW-0472">Membrane</keyword>
<dbReference type="Pfam" id="PF00173">
    <property type="entry name" value="Cyt-b5"/>
    <property type="match status" value="1"/>
</dbReference>
<evidence type="ECO:0000256" key="9">
    <source>
        <dbReference type="ARBA" id="ARBA00023004"/>
    </source>
</evidence>
<evidence type="ECO:0000313" key="15">
    <source>
        <dbReference type="Proteomes" id="UP000002630"/>
    </source>
</evidence>
<evidence type="ECO:0000256" key="1">
    <source>
        <dbReference type="ARBA" id="ARBA00004141"/>
    </source>
</evidence>
<dbReference type="PROSITE" id="PS50255">
    <property type="entry name" value="CYTOCHROME_B5_2"/>
    <property type="match status" value="1"/>
</dbReference>
<dbReference type="OrthoDB" id="260519at2759"/>
<evidence type="ECO:0000256" key="2">
    <source>
        <dbReference type="ARBA" id="ARBA00005189"/>
    </source>
</evidence>
<dbReference type="EMBL" id="FN648376">
    <property type="protein sequence ID" value="CBN74378.1"/>
    <property type="molecule type" value="Genomic_DNA"/>
</dbReference>
<dbReference type="CDD" id="cd03506">
    <property type="entry name" value="Delta6-FADS-like"/>
    <property type="match status" value="1"/>
</dbReference>
<dbReference type="PANTHER" id="PTHR19353">
    <property type="entry name" value="FATTY ACID DESATURASE 2"/>
    <property type="match status" value="1"/>
</dbReference>
<dbReference type="PANTHER" id="PTHR19353:SF30">
    <property type="entry name" value="DELTA 8-(E)-SPHINGOLIPID DESATURASE"/>
    <property type="match status" value="1"/>
</dbReference>
<keyword evidence="7 12" id="KW-1133">Transmembrane helix</keyword>
<evidence type="ECO:0000256" key="8">
    <source>
        <dbReference type="ARBA" id="ARBA00023002"/>
    </source>
</evidence>
<dbReference type="OMA" id="LYNCNYF"/>
<dbReference type="GO" id="GO:0006629">
    <property type="term" value="P:lipid metabolic process"/>
    <property type="evidence" value="ECO:0007669"/>
    <property type="project" value="UniProtKB-KW"/>
</dbReference>
<comment type="similarity">
    <text evidence="3">Belongs to the fatty acid desaturase type 1 family.</text>
</comment>
<feature type="transmembrane region" description="Helical" evidence="12">
    <location>
        <begin position="15"/>
        <end position="35"/>
    </location>
</feature>
<gene>
    <name evidence="14" type="ORF">Esi_0020_0064</name>
</gene>
<reference evidence="14 15" key="1">
    <citation type="journal article" date="2010" name="Nature">
        <title>The Ectocarpus genome and the independent evolution of multicellularity in brown algae.</title>
        <authorList>
            <person name="Cock J.M."/>
            <person name="Sterck L."/>
            <person name="Rouze P."/>
            <person name="Scornet D."/>
            <person name="Allen A.E."/>
            <person name="Amoutzias G."/>
            <person name="Anthouard V."/>
            <person name="Artiguenave F."/>
            <person name="Aury J.M."/>
            <person name="Badger J.H."/>
            <person name="Beszteri B."/>
            <person name="Billiau K."/>
            <person name="Bonnet E."/>
            <person name="Bothwell J.H."/>
            <person name="Bowler C."/>
            <person name="Boyen C."/>
            <person name="Brownlee C."/>
            <person name="Carrano C.J."/>
            <person name="Charrier B."/>
            <person name="Cho G.Y."/>
            <person name="Coelho S.M."/>
            <person name="Collen J."/>
            <person name="Corre E."/>
            <person name="Da Silva C."/>
            <person name="Delage L."/>
            <person name="Delaroque N."/>
            <person name="Dittami S.M."/>
            <person name="Doulbeau S."/>
            <person name="Elias M."/>
            <person name="Farnham G."/>
            <person name="Gachon C.M."/>
            <person name="Gschloessl B."/>
            <person name="Heesch S."/>
            <person name="Jabbari K."/>
            <person name="Jubin C."/>
            <person name="Kawai H."/>
            <person name="Kimura K."/>
            <person name="Kloareg B."/>
            <person name="Kupper F.C."/>
            <person name="Lang D."/>
            <person name="Le Bail A."/>
            <person name="Leblanc C."/>
            <person name="Lerouge P."/>
            <person name="Lohr M."/>
            <person name="Lopez P.J."/>
            <person name="Martens C."/>
            <person name="Maumus F."/>
            <person name="Michel G."/>
            <person name="Miranda-Saavedra D."/>
            <person name="Morales J."/>
            <person name="Moreau H."/>
            <person name="Motomura T."/>
            <person name="Nagasato C."/>
            <person name="Napoli C.A."/>
            <person name="Nelson D.R."/>
            <person name="Nyvall-Collen P."/>
            <person name="Peters A.F."/>
            <person name="Pommier C."/>
            <person name="Potin P."/>
            <person name="Poulain J."/>
            <person name="Quesneville H."/>
            <person name="Read B."/>
            <person name="Rensing S.A."/>
            <person name="Ritter A."/>
            <person name="Rousvoal S."/>
            <person name="Samanta M."/>
            <person name="Samson G."/>
            <person name="Schroeder D.C."/>
            <person name="Segurens B."/>
            <person name="Strittmatter M."/>
            <person name="Tonon T."/>
            <person name="Tregear J.W."/>
            <person name="Valentin K."/>
            <person name="von Dassow P."/>
            <person name="Yamagishi T."/>
            <person name="Van de Peer Y."/>
            <person name="Wincker P."/>
        </authorList>
    </citation>
    <scope>NUCLEOTIDE SEQUENCE [LARGE SCALE GENOMIC DNA]</scope>
    <source>
        <strain evidence="15">Ec32 / CCAP1310/4</strain>
    </source>
</reference>
<feature type="domain" description="Cytochrome b5 heme-binding" evidence="13">
    <location>
        <begin position="66"/>
        <end position="142"/>
    </location>
</feature>
<dbReference type="InterPro" id="IPR036400">
    <property type="entry name" value="Cyt_B5-like_heme/steroid_sf"/>
</dbReference>
<protein>
    <submittedName>
        <fullName evidence="14">Fatty acid desaturase</fullName>
    </submittedName>
</protein>
<dbReference type="eggNOG" id="KOG4232">
    <property type="taxonomic scope" value="Eukaryota"/>
</dbReference>
<feature type="transmembrane region" description="Helical" evidence="12">
    <location>
        <begin position="347"/>
        <end position="365"/>
    </location>
</feature>
<keyword evidence="5 12" id="KW-0812">Transmembrane</keyword>
<dbReference type="PRINTS" id="PR00363">
    <property type="entry name" value="CYTOCHROMEB5"/>
</dbReference>
<dbReference type="InterPro" id="IPR005804">
    <property type="entry name" value="FA_desaturase_dom"/>
</dbReference>
<dbReference type="Proteomes" id="UP000002630">
    <property type="component" value="Linkage Group LG13"/>
</dbReference>
<evidence type="ECO:0000313" key="14">
    <source>
        <dbReference type="EMBL" id="CBN74378.1"/>
    </source>
</evidence>